<dbReference type="InterPro" id="IPR043150">
    <property type="entry name" value="Phytochrome_PHY_sf"/>
</dbReference>
<dbReference type="RefSeq" id="WP_037335575.1">
    <property type="nucleotide sequence ID" value="NZ_APNK01000006.1"/>
</dbReference>
<reference evidence="8 9" key="1">
    <citation type="submission" date="2013-03" db="EMBL/GenBank/DDBJ databases">
        <title>Salinisphaera hydrothermalis C41B8 Genome Sequencing.</title>
        <authorList>
            <person name="Li C."/>
            <person name="Lai Q."/>
            <person name="Shao Z."/>
        </authorList>
    </citation>
    <scope>NUCLEOTIDE SEQUENCE [LARGE SCALE GENOMIC DNA]</scope>
    <source>
        <strain evidence="8 9">C41B8</strain>
    </source>
</reference>
<evidence type="ECO:0000256" key="4">
    <source>
        <dbReference type="ARBA" id="ARBA00023170"/>
    </source>
</evidence>
<dbReference type="eggNOG" id="COG5001">
    <property type="taxonomic scope" value="Bacteria"/>
</dbReference>
<dbReference type="NCBIfam" id="TIGR00254">
    <property type="entry name" value="GGDEF"/>
    <property type="match status" value="1"/>
</dbReference>
<dbReference type="PATRIC" id="fig|1304275.5.peg.1262"/>
<evidence type="ECO:0000256" key="5">
    <source>
        <dbReference type="SAM" id="MobiDB-lite"/>
    </source>
</evidence>
<dbReference type="InterPro" id="IPR029787">
    <property type="entry name" value="Nucleotide_cyclase"/>
</dbReference>
<evidence type="ECO:0000259" key="7">
    <source>
        <dbReference type="PROSITE" id="PS50887"/>
    </source>
</evidence>
<comment type="caution">
    <text evidence="8">The sequence shown here is derived from an EMBL/GenBank/DDBJ whole genome shotgun (WGS) entry which is preliminary data.</text>
</comment>
<dbReference type="Pfam" id="PF01590">
    <property type="entry name" value="GAF"/>
    <property type="match status" value="1"/>
</dbReference>
<evidence type="ECO:0000259" key="6">
    <source>
        <dbReference type="PROSITE" id="PS50046"/>
    </source>
</evidence>
<feature type="region of interest" description="Disordered" evidence="5">
    <location>
        <begin position="649"/>
        <end position="669"/>
    </location>
</feature>
<dbReference type="AlphaFoldDB" id="A0A084IN66"/>
<dbReference type="STRING" id="1304275.C41B8_06182"/>
<dbReference type="PANTHER" id="PTHR46663:SF2">
    <property type="entry name" value="GGDEF DOMAIN-CONTAINING PROTEIN"/>
    <property type="match status" value="1"/>
</dbReference>
<dbReference type="CDD" id="cd01949">
    <property type="entry name" value="GGDEF"/>
    <property type="match status" value="1"/>
</dbReference>
<dbReference type="InterPro" id="IPR029016">
    <property type="entry name" value="GAF-like_dom_sf"/>
</dbReference>
<evidence type="ECO:0000313" key="9">
    <source>
        <dbReference type="Proteomes" id="UP000028302"/>
    </source>
</evidence>
<dbReference type="InterPro" id="IPR043128">
    <property type="entry name" value="Rev_trsase/Diguanyl_cyclase"/>
</dbReference>
<dbReference type="SUPFAM" id="SSF55073">
    <property type="entry name" value="Nucleotide cyclase"/>
    <property type="match status" value="1"/>
</dbReference>
<keyword evidence="4" id="KW-0675">Receptor</keyword>
<dbReference type="SMART" id="SM00065">
    <property type="entry name" value="GAF"/>
    <property type="match status" value="1"/>
</dbReference>
<feature type="compositionally biased region" description="Low complexity" evidence="5">
    <location>
        <begin position="649"/>
        <end position="662"/>
    </location>
</feature>
<organism evidence="8 9">
    <name type="scientific">Salinisphaera hydrothermalis (strain C41B8)</name>
    <dbReference type="NCBI Taxonomy" id="1304275"/>
    <lineage>
        <taxon>Bacteria</taxon>
        <taxon>Pseudomonadati</taxon>
        <taxon>Pseudomonadota</taxon>
        <taxon>Gammaproteobacteria</taxon>
        <taxon>Salinisphaerales</taxon>
        <taxon>Salinisphaeraceae</taxon>
        <taxon>Salinisphaera</taxon>
    </lineage>
</organism>
<dbReference type="GO" id="GO:0009881">
    <property type="term" value="F:photoreceptor activity"/>
    <property type="evidence" value="ECO:0007669"/>
    <property type="project" value="UniProtKB-KW"/>
</dbReference>
<dbReference type="Gene3D" id="3.30.450.40">
    <property type="match status" value="1"/>
</dbReference>
<dbReference type="SUPFAM" id="SSF55785">
    <property type="entry name" value="PYP-like sensor domain (PAS domain)"/>
    <property type="match status" value="1"/>
</dbReference>
<dbReference type="SUPFAM" id="SSF55781">
    <property type="entry name" value="GAF domain-like"/>
    <property type="match status" value="2"/>
</dbReference>
<evidence type="ECO:0000256" key="2">
    <source>
        <dbReference type="ARBA" id="ARBA00022606"/>
    </source>
</evidence>
<dbReference type="InterPro" id="IPR000160">
    <property type="entry name" value="GGDEF_dom"/>
</dbReference>
<dbReference type="PROSITE" id="PS50046">
    <property type="entry name" value="PHYTOCHROME_2"/>
    <property type="match status" value="1"/>
</dbReference>
<gene>
    <name evidence="8" type="ORF">C41B8_06182</name>
</gene>
<dbReference type="GO" id="GO:0006355">
    <property type="term" value="P:regulation of DNA-templated transcription"/>
    <property type="evidence" value="ECO:0007669"/>
    <property type="project" value="InterPro"/>
</dbReference>
<dbReference type="Gene3D" id="3.30.450.20">
    <property type="entry name" value="PAS domain"/>
    <property type="match status" value="1"/>
</dbReference>
<evidence type="ECO:0000256" key="1">
    <source>
        <dbReference type="ARBA" id="ARBA00022543"/>
    </source>
</evidence>
<dbReference type="InterPro" id="IPR052163">
    <property type="entry name" value="DGC-Regulatory_Protein"/>
</dbReference>
<keyword evidence="9" id="KW-1185">Reference proteome</keyword>
<evidence type="ECO:0000313" key="8">
    <source>
        <dbReference type="EMBL" id="KEZ78150.1"/>
    </source>
</evidence>
<dbReference type="InterPro" id="IPR016132">
    <property type="entry name" value="Phyto_chromo_attachment"/>
</dbReference>
<dbReference type="EMBL" id="APNK01000006">
    <property type="protein sequence ID" value="KEZ78150.1"/>
    <property type="molecule type" value="Genomic_DNA"/>
</dbReference>
<dbReference type="SMART" id="SM00267">
    <property type="entry name" value="GGDEF"/>
    <property type="match status" value="1"/>
</dbReference>
<dbReference type="Gene3D" id="3.30.450.270">
    <property type="match status" value="1"/>
</dbReference>
<dbReference type="InterPro" id="IPR013515">
    <property type="entry name" value="Phytochrome_cen-reg"/>
</dbReference>
<dbReference type="PANTHER" id="PTHR46663">
    <property type="entry name" value="DIGUANYLATE CYCLASE DGCT-RELATED"/>
    <property type="match status" value="1"/>
</dbReference>
<feature type="domain" description="GGDEF" evidence="7">
    <location>
        <begin position="522"/>
        <end position="658"/>
    </location>
</feature>
<dbReference type="Pfam" id="PF00360">
    <property type="entry name" value="PHY"/>
    <property type="match status" value="1"/>
</dbReference>
<dbReference type="InterPro" id="IPR013654">
    <property type="entry name" value="PAS_2"/>
</dbReference>
<dbReference type="InterPro" id="IPR001294">
    <property type="entry name" value="Phytochrome"/>
</dbReference>
<dbReference type="PROSITE" id="PS50887">
    <property type="entry name" value="GGDEF"/>
    <property type="match status" value="1"/>
</dbReference>
<feature type="domain" description="Phytochrome chromophore attachment site" evidence="6">
    <location>
        <begin position="133"/>
        <end position="293"/>
    </location>
</feature>
<dbReference type="Pfam" id="PF08446">
    <property type="entry name" value="PAS_2"/>
    <property type="match status" value="1"/>
</dbReference>
<keyword evidence="2" id="KW-0716">Sensory transduction</keyword>
<dbReference type="GO" id="GO:0009584">
    <property type="term" value="P:detection of visible light"/>
    <property type="evidence" value="ECO:0007669"/>
    <property type="project" value="InterPro"/>
</dbReference>
<dbReference type="Proteomes" id="UP000028302">
    <property type="component" value="Unassembled WGS sequence"/>
</dbReference>
<proteinExistence type="predicted"/>
<dbReference type="Gene3D" id="3.30.70.270">
    <property type="match status" value="1"/>
</dbReference>
<accession>A0A084IN66</accession>
<dbReference type="Pfam" id="PF00990">
    <property type="entry name" value="GGDEF"/>
    <property type="match status" value="1"/>
</dbReference>
<dbReference type="PRINTS" id="PR01033">
    <property type="entry name" value="PHYTOCHROME"/>
</dbReference>
<dbReference type="InterPro" id="IPR003018">
    <property type="entry name" value="GAF"/>
</dbReference>
<dbReference type="InterPro" id="IPR035965">
    <property type="entry name" value="PAS-like_dom_sf"/>
</dbReference>
<protein>
    <submittedName>
        <fullName evidence="8">GGDEF domain-containing protein</fullName>
    </submittedName>
</protein>
<sequence length="669" mass="74063">MSSVMDDCKHGGLHLIGSIQSFGALVAVDRTTRRIDYCSDNIADWLGVWPAVLLGCDAAAVFGAQWPALAELAVDAPRCVSIHLPDGRLATAIGHCRNDRLLLEFEAPATSRSGCWNESARIDFISRLSNAHSSADVAAVITDRIAEFTGYDRVMVYRFLENWDGEVVDQRCAEGVEGFLGLRFPAQDIPENARRLYTVNWQRLIADTETPDAALCTMHADAEPLDLTHSMLRSVHPVHIRYLRNMGVRGSFSVSLIVDGVLWGLVTCHHHEAKHLHAEQRLALEEMARLASLHLANLARLEEATLHSILRERLSVMNRALDPALEDTGAILAGQLRQICLLLDADGVCLRWGGTVYRRGELPEEYDLAALESWLHDQHVEGHCTHFDALPPDLRDRPGLCADAAGVLYLPFGERCDVIAVRKEQVEKITWAGQPPDGSVVQSLSPRHSFAAWSESVRHRAKRWDVAVLRIAEELRGMLAEFLQAAYHKELAYQDPLTGVANRHAFEQAMTDKIEHCERTGERFALHLIDLDRFKPINDTYGHGTGDALLKEIAVLMSALARREDVVARLGGDEFAIMQWHVEDSRDATRLADRVTSVLEQPMVLEGHSIRVGASIGTAIYPDDGRGAKALHEYADAGLYAEKERYRAGSARAGSGGPARRPVGVKDSR</sequence>
<keyword evidence="1" id="KW-0600">Photoreceptor protein</keyword>
<name>A0A084IN66_SALHC</name>
<dbReference type="eggNOG" id="COG4251">
    <property type="taxonomic scope" value="Bacteria"/>
</dbReference>
<keyword evidence="3" id="KW-0157">Chromophore</keyword>
<evidence type="ECO:0000256" key="3">
    <source>
        <dbReference type="ARBA" id="ARBA00022991"/>
    </source>
</evidence>